<sequence>MAKQSGLGDDLYVSGYVLGGDIRALGSIAGPNSPLEVTDITQSAMERLGGKRDGTIEYTAYFNDATDRAHARLSALPTADQLVTYLRGTSLGSPAACLISKQIGYDGTRSDDGGLTFSVAAQANAYGLEWTQNMTAGVRTDSGATNGSSVDFGTGSTSFGLQAYLHVTSFTGTDATITIEESSDDGAGDAFTGVTGGAFTQVTSGPTFERIQTGRSQTVERYLRVATSTTGGFSDLQFAVFVARNDVNTEF</sequence>
<dbReference type="Proteomes" id="UP000477722">
    <property type="component" value="Unassembled WGS sequence"/>
</dbReference>
<comment type="caution">
    <text evidence="1">The sequence shown here is derived from an EMBL/GenBank/DDBJ whole genome shotgun (WGS) entry which is preliminary data.</text>
</comment>
<dbReference type="RefSeq" id="WP_165298220.1">
    <property type="nucleotide sequence ID" value="NZ_JAAKZZ010000063.1"/>
</dbReference>
<keyword evidence="2" id="KW-1185">Reference proteome</keyword>
<dbReference type="AlphaFoldDB" id="A0A6G4WV72"/>
<protein>
    <submittedName>
        <fullName evidence="1">Uncharacterized protein</fullName>
    </submittedName>
</protein>
<evidence type="ECO:0000313" key="2">
    <source>
        <dbReference type="Proteomes" id="UP000477722"/>
    </source>
</evidence>
<gene>
    <name evidence="1" type="ORF">G5C65_09145</name>
</gene>
<dbReference type="EMBL" id="JAAKZZ010000063">
    <property type="protein sequence ID" value="NGO68517.1"/>
    <property type="molecule type" value="Genomic_DNA"/>
</dbReference>
<accession>A0A6G4WV72</accession>
<name>A0A6G4WV72_9ACTN</name>
<organism evidence="1 2">
    <name type="scientific">Streptomyces boncukensis</name>
    <dbReference type="NCBI Taxonomy" id="2711219"/>
    <lineage>
        <taxon>Bacteria</taxon>
        <taxon>Bacillati</taxon>
        <taxon>Actinomycetota</taxon>
        <taxon>Actinomycetes</taxon>
        <taxon>Kitasatosporales</taxon>
        <taxon>Streptomycetaceae</taxon>
        <taxon>Streptomyces</taxon>
    </lineage>
</organism>
<reference evidence="1 2" key="1">
    <citation type="submission" date="2020-02" db="EMBL/GenBank/DDBJ databases">
        <title>Whole-genome analyses of novel actinobacteria.</title>
        <authorList>
            <person name="Sahin N."/>
            <person name="Tatar D."/>
        </authorList>
    </citation>
    <scope>NUCLEOTIDE SEQUENCE [LARGE SCALE GENOMIC DNA]</scope>
    <source>
        <strain evidence="1 2">SB3404</strain>
    </source>
</reference>
<proteinExistence type="predicted"/>
<evidence type="ECO:0000313" key="1">
    <source>
        <dbReference type="EMBL" id="NGO68517.1"/>
    </source>
</evidence>